<dbReference type="SUPFAM" id="SSF50998">
    <property type="entry name" value="Quinoprotein alcohol dehydrogenase-like"/>
    <property type="match status" value="1"/>
</dbReference>
<name>A0A4W5JTK0_9TELE</name>
<dbReference type="STRING" id="62062.ENSHHUP00000003096"/>
<organism evidence="2 3">
    <name type="scientific">Hucho hucho</name>
    <name type="common">huchen</name>
    <dbReference type="NCBI Taxonomy" id="62062"/>
    <lineage>
        <taxon>Eukaryota</taxon>
        <taxon>Metazoa</taxon>
        <taxon>Chordata</taxon>
        <taxon>Craniata</taxon>
        <taxon>Vertebrata</taxon>
        <taxon>Euteleostomi</taxon>
        <taxon>Actinopterygii</taxon>
        <taxon>Neopterygii</taxon>
        <taxon>Teleostei</taxon>
        <taxon>Protacanthopterygii</taxon>
        <taxon>Salmoniformes</taxon>
        <taxon>Salmonidae</taxon>
        <taxon>Salmoninae</taxon>
        <taxon>Hucho</taxon>
    </lineage>
</organism>
<reference evidence="2" key="2">
    <citation type="submission" date="2025-08" db="UniProtKB">
        <authorList>
            <consortium name="Ensembl"/>
        </authorList>
    </citation>
    <scope>IDENTIFICATION</scope>
</reference>
<dbReference type="AlphaFoldDB" id="A0A4W5JTK0"/>
<feature type="region of interest" description="Disordered" evidence="1">
    <location>
        <begin position="179"/>
        <end position="199"/>
    </location>
</feature>
<accession>A0A4W5JTK0</accession>
<dbReference type="Ensembl" id="ENSHHUT00000003203.1">
    <property type="protein sequence ID" value="ENSHHUP00000003096.1"/>
    <property type="gene ID" value="ENSHHUG00000001948.1"/>
</dbReference>
<evidence type="ECO:0000256" key="1">
    <source>
        <dbReference type="SAM" id="MobiDB-lite"/>
    </source>
</evidence>
<evidence type="ECO:0000313" key="3">
    <source>
        <dbReference type="Proteomes" id="UP000314982"/>
    </source>
</evidence>
<reference evidence="3" key="1">
    <citation type="submission" date="2018-06" db="EMBL/GenBank/DDBJ databases">
        <title>Genome assembly of Danube salmon.</title>
        <authorList>
            <person name="Macqueen D.J."/>
            <person name="Gundappa M.K."/>
        </authorList>
    </citation>
    <scope>NUCLEOTIDE SEQUENCE [LARGE SCALE GENOMIC DNA]</scope>
</reference>
<feature type="compositionally biased region" description="Basic and acidic residues" evidence="1">
    <location>
        <begin position="181"/>
        <end position="190"/>
    </location>
</feature>
<sequence>YNQGRKQWDLDVGSGCLVSSSLSKPEVFGNKMFIPSLDGALFQWNRDRESMEAVPFSVESLLESSYRIGEDTVLVGGKSLTSYGLGAYSGKVRGQRLGPAGGGQDPDHLRSRSLQWQGERSEVRSCWGGWNFSVGSFELRFVPDKQLTSNFLEGEMASGEAMWKEEQRSSGQKVIMEETTDDHRHTDTHTDTPGSGTPDLVIKVSVPDWKVMAFSTQPGGKLVWEQQSWKTAGLGTAGNYTSITLY</sequence>
<reference evidence="2" key="3">
    <citation type="submission" date="2025-09" db="UniProtKB">
        <authorList>
            <consortium name="Ensembl"/>
        </authorList>
    </citation>
    <scope>IDENTIFICATION</scope>
</reference>
<dbReference type="Proteomes" id="UP000314982">
    <property type="component" value="Unassembled WGS sequence"/>
</dbReference>
<protein>
    <submittedName>
        <fullName evidence="2">Uncharacterized protein</fullName>
    </submittedName>
</protein>
<evidence type="ECO:0000313" key="2">
    <source>
        <dbReference type="Ensembl" id="ENSHHUP00000003096.1"/>
    </source>
</evidence>
<keyword evidence="3" id="KW-1185">Reference proteome</keyword>
<proteinExistence type="predicted"/>
<dbReference type="InterPro" id="IPR011047">
    <property type="entry name" value="Quinoprotein_ADH-like_sf"/>
</dbReference>